<dbReference type="SUPFAM" id="SSF51004">
    <property type="entry name" value="C-terminal (heme d1) domain of cytochrome cd1-nitrite reductase"/>
    <property type="match status" value="1"/>
</dbReference>
<name>A0A2T0TF15_9BACT</name>
<gene>
    <name evidence="1" type="ORF">CLV58_103226</name>
</gene>
<evidence type="ECO:0000313" key="2">
    <source>
        <dbReference type="Proteomes" id="UP000238375"/>
    </source>
</evidence>
<organism evidence="1 2">
    <name type="scientific">Spirosoma oryzae</name>
    <dbReference type="NCBI Taxonomy" id="1469603"/>
    <lineage>
        <taxon>Bacteria</taxon>
        <taxon>Pseudomonadati</taxon>
        <taxon>Bacteroidota</taxon>
        <taxon>Cytophagia</taxon>
        <taxon>Cytophagales</taxon>
        <taxon>Cytophagaceae</taxon>
        <taxon>Spirosoma</taxon>
    </lineage>
</organism>
<protein>
    <submittedName>
        <fullName evidence="1">Putative pyrroloquinoline-quinone binding quinoprotein</fullName>
    </submittedName>
</protein>
<accession>A0A2T0TF15</accession>
<comment type="caution">
    <text evidence="1">The sequence shown here is derived from an EMBL/GenBank/DDBJ whole genome shotgun (WGS) entry which is preliminary data.</text>
</comment>
<dbReference type="Gene3D" id="2.130.10.10">
    <property type="entry name" value="YVTN repeat-like/Quinoprotein amine dehydrogenase"/>
    <property type="match status" value="2"/>
</dbReference>
<dbReference type="PANTHER" id="PTHR47197">
    <property type="entry name" value="PROTEIN NIRF"/>
    <property type="match status" value="1"/>
</dbReference>
<dbReference type="InterPro" id="IPR051200">
    <property type="entry name" value="Host-pathogen_enzymatic-act"/>
</dbReference>
<dbReference type="AlphaFoldDB" id="A0A2T0TF15"/>
<proteinExistence type="predicted"/>
<dbReference type="InterPro" id="IPR015943">
    <property type="entry name" value="WD40/YVTN_repeat-like_dom_sf"/>
</dbReference>
<sequence length="367" mass="39620">MITLGWTWATSFAAKMYRKDTQLPIVTMRSLFHNVVVVASLAGLAQSSVMAQKSPAYSFIQKISLPGDGKWDYLKMDGERERLFVSHFDRVHVIDLATSKPIGDITGLHGVHGIALAKALKKGYISNGTDSTVTVFDYNTFRVLKTINVPGKKPDAILFDKYANRIFAFCNGDKVAIAIDAKTDEVVGKVEVGEAPEFAVTTDDGLVYVNLEDSNEVVAFDPKTLTVKHKFSLGTGVQPTGLAMDAATNRLFSVCRKSKTLVVLDAATGKIVQTVPIGGGVDAVVFDKERKLVMTSNGEGTVTIMHQDSPDTYSVVQTLPTKPGQKTLVHRGTTHRIYLSGADLQADGKTPVAGTFGVYVYGPAANE</sequence>
<dbReference type="EMBL" id="PVTE01000003">
    <property type="protein sequence ID" value="PRY44257.1"/>
    <property type="molecule type" value="Genomic_DNA"/>
</dbReference>
<dbReference type="PANTHER" id="PTHR47197:SF3">
    <property type="entry name" value="DIHYDRO-HEME D1 DEHYDROGENASE"/>
    <property type="match status" value="1"/>
</dbReference>
<dbReference type="Pfam" id="PF16819">
    <property type="entry name" value="DUF5074"/>
    <property type="match status" value="1"/>
</dbReference>
<evidence type="ECO:0000313" key="1">
    <source>
        <dbReference type="EMBL" id="PRY44257.1"/>
    </source>
</evidence>
<keyword evidence="2" id="KW-1185">Reference proteome</keyword>
<dbReference type="InterPro" id="IPR031815">
    <property type="entry name" value="DUF5074"/>
</dbReference>
<reference evidence="1 2" key="1">
    <citation type="submission" date="2018-03" db="EMBL/GenBank/DDBJ databases">
        <title>Genomic Encyclopedia of Archaeal and Bacterial Type Strains, Phase II (KMG-II): from individual species to whole genera.</title>
        <authorList>
            <person name="Goeker M."/>
        </authorList>
    </citation>
    <scope>NUCLEOTIDE SEQUENCE [LARGE SCALE GENOMIC DNA]</scope>
    <source>
        <strain evidence="1 2">DSM 28354</strain>
    </source>
</reference>
<dbReference type="Proteomes" id="UP000238375">
    <property type="component" value="Unassembled WGS sequence"/>
</dbReference>
<dbReference type="InterPro" id="IPR011048">
    <property type="entry name" value="Haem_d1_sf"/>
</dbReference>